<feature type="binding site" evidence="7">
    <location>
        <position position="71"/>
    </location>
    <ligand>
        <name>Mg(2+)</name>
        <dbReference type="ChEBI" id="CHEBI:18420"/>
        <label>1</label>
        <note>catalytic</note>
    </ligand>
</feature>
<keyword evidence="6 7" id="KW-0460">Magnesium</keyword>
<dbReference type="CDD" id="cd01639">
    <property type="entry name" value="IMPase"/>
    <property type="match status" value="1"/>
</dbReference>
<dbReference type="PROSITE" id="PS00629">
    <property type="entry name" value="IMP_1"/>
    <property type="match status" value="1"/>
</dbReference>
<dbReference type="SMR" id="B9K8H1"/>
<evidence type="ECO:0000256" key="3">
    <source>
        <dbReference type="ARBA" id="ARBA00009759"/>
    </source>
</evidence>
<dbReference type="KEGG" id="tna:CTN_1078"/>
<dbReference type="EC" id="3.1.3.25" evidence="8"/>
<dbReference type="GO" id="GO:0006020">
    <property type="term" value="P:inositol metabolic process"/>
    <property type="evidence" value="ECO:0007669"/>
    <property type="project" value="TreeGrafter"/>
</dbReference>
<dbReference type="Gene3D" id="3.40.190.80">
    <property type="match status" value="1"/>
</dbReference>
<dbReference type="Proteomes" id="UP000000445">
    <property type="component" value="Chromosome"/>
</dbReference>
<feature type="binding site" evidence="7">
    <location>
        <position position="88"/>
    </location>
    <ligand>
        <name>Mg(2+)</name>
        <dbReference type="ChEBI" id="CHEBI:18420"/>
        <label>1</label>
        <note>catalytic</note>
    </ligand>
</feature>
<dbReference type="HOGENOM" id="CLU_044118_0_0_0"/>
<organism evidence="9 10">
    <name type="scientific">Thermotoga neapolitana (strain ATCC 49049 / DSM 4359 / NBRC 107923 / NS-E)</name>
    <dbReference type="NCBI Taxonomy" id="309803"/>
    <lineage>
        <taxon>Bacteria</taxon>
        <taxon>Thermotogati</taxon>
        <taxon>Thermotogota</taxon>
        <taxon>Thermotogae</taxon>
        <taxon>Thermotogales</taxon>
        <taxon>Thermotogaceae</taxon>
        <taxon>Thermotoga</taxon>
    </lineage>
</organism>
<proteinExistence type="inferred from homology"/>
<dbReference type="PROSITE" id="PS00630">
    <property type="entry name" value="IMP_2"/>
    <property type="match status" value="1"/>
</dbReference>
<dbReference type="eggNOG" id="COG0483">
    <property type="taxonomic scope" value="Bacteria"/>
</dbReference>
<dbReference type="FunFam" id="3.30.540.10:FF:000003">
    <property type="entry name" value="Inositol-1-monophosphatase"/>
    <property type="match status" value="1"/>
</dbReference>
<evidence type="ECO:0000256" key="8">
    <source>
        <dbReference type="RuleBase" id="RU364068"/>
    </source>
</evidence>
<evidence type="ECO:0000313" key="10">
    <source>
        <dbReference type="Proteomes" id="UP000000445"/>
    </source>
</evidence>
<dbReference type="GO" id="GO:0008934">
    <property type="term" value="F:inositol monophosphate 1-phosphatase activity"/>
    <property type="evidence" value="ECO:0007669"/>
    <property type="project" value="InterPro"/>
</dbReference>
<dbReference type="STRING" id="309803.CTN_1078"/>
<reference evidence="9 10" key="1">
    <citation type="journal article" date="2009" name="Biosci. Biotechnol. Biochem.">
        <title>WeGAS: a web-based microbial genome annotation system.</title>
        <authorList>
            <person name="Lee D."/>
            <person name="Seo H."/>
            <person name="Park C."/>
            <person name="Park K."/>
        </authorList>
    </citation>
    <scope>NUCLEOTIDE SEQUENCE [LARGE SCALE GENOMIC DNA]</scope>
    <source>
        <strain evidence="10">ATCC 49049 / DSM 4359 / NBRC 107923 / NS-E</strain>
    </source>
</reference>
<dbReference type="Pfam" id="PF00459">
    <property type="entry name" value="Inositol_P"/>
    <property type="match status" value="1"/>
</dbReference>
<gene>
    <name evidence="9" type="ordered locus">CTN_1078</name>
</gene>
<dbReference type="SUPFAM" id="SSF56655">
    <property type="entry name" value="Carbohydrate phosphatase"/>
    <property type="match status" value="1"/>
</dbReference>
<name>B9K8H1_THENN</name>
<dbReference type="Gene3D" id="3.30.540.10">
    <property type="entry name" value="Fructose-1,6-Bisphosphatase, subunit A, domain 1"/>
    <property type="match status" value="1"/>
</dbReference>
<dbReference type="GO" id="GO:0046872">
    <property type="term" value="F:metal ion binding"/>
    <property type="evidence" value="ECO:0007669"/>
    <property type="project" value="UniProtKB-KW"/>
</dbReference>
<evidence type="ECO:0000256" key="4">
    <source>
        <dbReference type="ARBA" id="ARBA00022723"/>
    </source>
</evidence>
<dbReference type="EMBL" id="CP000916">
    <property type="protein sequence ID" value="ACM23254.1"/>
    <property type="molecule type" value="Genomic_DNA"/>
</dbReference>
<dbReference type="InterPro" id="IPR000760">
    <property type="entry name" value="Inositol_monophosphatase-like"/>
</dbReference>
<dbReference type="PANTHER" id="PTHR20854">
    <property type="entry name" value="INOSITOL MONOPHOSPHATASE"/>
    <property type="match status" value="1"/>
</dbReference>
<evidence type="ECO:0000256" key="5">
    <source>
        <dbReference type="ARBA" id="ARBA00022801"/>
    </source>
</evidence>
<comment type="similarity">
    <text evidence="3 8">Belongs to the inositol monophosphatase superfamily.</text>
</comment>
<feature type="binding site" evidence="7">
    <location>
        <position position="207"/>
    </location>
    <ligand>
        <name>Mg(2+)</name>
        <dbReference type="ChEBI" id="CHEBI:18420"/>
        <label>1</label>
        <note>catalytic</note>
    </ligand>
</feature>
<keyword evidence="5 8" id="KW-0378">Hydrolase</keyword>
<dbReference type="InterPro" id="IPR033942">
    <property type="entry name" value="IMPase"/>
</dbReference>
<evidence type="ECO:0000256" key="7">
    <source>
        <dbReference type="PIRSR" id="PIRSR600760-2"/>
    </source>
</evidence>
<evidence type="ECO:0000256" key="6">
    <source>
        <dbReference type="ARBA" id="ARBA00022842"/>
    </source>
</evidence>
<dbReference type="AlphaFoldDB" id="B9K8H1"/>
<protein>
    <recommendedName>
        <fullName evidence="8">Inositol-1-monophosphatase</fullName>
        <ecNumber evidence="8">3.1.3.25</ecNumber>
    </recommendedName>
</protein>
<dbReference type="PRINTS" id="PR00377">
    <property type="entry name" value="IMPHPHTASES"/>
</dbReference>
<accession>B9K8H1</accession>
<evidence type="ECO:0000313" key="9">
    <source>
        <dbReference type="EMBL" id="ACM23254.1"/>
    </source>
</evidence>
<sequence>MEGGIELDRLDFSIKLLRRVGHFLMLHWGKVDSVEKKTGFKDIVTEIDKKAQEMIVEEIRKVFPDENIIAEEGISENGKKLWIIDPIDGTINFVHGLPNFSISIAYVENGEVKMGVVHAPALNETLYAEENGGAFLNGERIRVSGNTSLEECVGSTGSYVDFTGKFIEKMEKKTRRVRILGSAALNACYVGAGRVDFFVTWRINPWDIAAGLIVVKEAGGTVTDFAGKEANVFSKNFVFSNGLVHEEVLEVVNEVLKEIGEGK</sequence>
<keyword evidence="10" id="KW-1185">Reference proteome</keyword>
<dbReference type="InterPro" id="IPR020550">
    <property type="entry name" value="Inositol_monophosphatase_CS"/>
</dbReference>
<dbReference type="GO" id="GO:0046854">
    <property type="term" value="P:phosphatidylinositol phosphate biosynthetic process"/>
    <property type="evidence" value="ECO:0007669"/>
    <property type="project" value="InterPro"/>
</dbReference>
<dbReference type="PANTHER" id="PTHR20854:SF4">
    <property type="entry name" value="INOSITOL-1-MONOPHOSPHATASE-RELATED"/>
    <property type="match status" value="1"/>
</dbReference>
<evidence type="ECO:0000256" key="1">
    <source>
        <dbReference type="ARBA" id="ARBA00001033"/>
    </source>
</evidence>
<keyword evidence="4 7" id="KW-0479">Metal-binding</keyword>
<dbReference type="GO" id="GO:0007165">
    <property type="term" value="P:signal transduction"/>
    <property type="evidence" value="ECO:0007669"/>
    <property type="project" value="TreeGrafter"/>
</dbReference>
<evidence type="ECO:0000256" key="2">
    <source>
        <dbReference type="ARBA" id="ARBA00001946"/>
    </source>
</evidence>
<comment type="catalytic activity">
    <reaction evidence="1 8">
        <text>a myo-inositol phosphate + H2O = myo-inositol + phosphate</text>
        <dbReference type="Rhea" id="RHEA:24056"/>
        <dbReference type="ChEBI" id="CHEBI:15377"/>
        <dbReference type="ChEBI" id="CHEBI:17268"/>
        <dbReference type="ChEBI" id="CHEBI:43474"/>
        <dbReference type="ChEBI" id="CHEBI:84139"/>
        <dbReference type="EC" id="3.1.3.25"/>
    </reaction>
</comment>
<feature type="binding site" evidence="7">
    <location>
        <position position="85"/>
    </location>
    <ligand>
        <name>Mg(2+)</name>
        <dbReference type="ChEBI" id="CHEBI:18420"/>
        <label>1</label>
        <note>catalytic</note>
    </ligand>
</feature>
<feature type="binding site" evidence="7">
    <location>
        <position position="87"/>
    </location>
    <ligand>
        <name>Mg(2+)</name>
        <dbReference type="ChEBI" id="CHEBI:18420"/>
        <label>1</label>
        <note>catalytic</note>
    </ligand>
</feature>
<dbReference type="InterPro" id="IPR020583">
    <property type="entry name" value="Inositol_monoP_metal-BS"/>
</dbReference>
<comment type="cofactor">
    <cofactor evidence="2 7 8">
        <name>Mg(2+)</name>
        <dbReference type="ChEBI" id="CHEBI:18420"/>
    </cofactor>
</comment>